<keyword evidence="3" id="KW-1185">Reference proteome</keyword>
<dbReference type="HOGENOM" id="CLU_2829606_0_0_11"/>
<proteinExistence type="predicted"/>
<evidence type="ECO:0000313" key="3">
    <source>
        <dbReference type="Proteomes" id="UP000004184"/>
    </source>
</evidence>
<reference evidence="3" key="1">
    <citation type="submission" date="2009-02" db="EMBL/GenBank/DDBJ databases">
        <title>Annotation of Streptomyces viridochromogenes strain DSM 40736.</title>
        <authorList>
            <consortium name="The Broad Institute Genome Sequencing Platform"/>
            <consortium name="Broad Institute Microbial Sequencing Center"/>
            <person name="Fischbach M."/>
            <person name="Godfrey P."/>
            <person name="Ward D."/>
            <person name="Young S."/>
            <person name="Zeng Q."/>
            <person name="Koehrsen M."/>
            <person name="Alvarado L."/>
            <person name="Berlin A.M."/>
            <person name="Bochicchio J."/>
            <person name="Borenstein D."/>
            <person name="Chapman S.B."/>
            <person name="Chen Z."/>
            <person name="Engels R."/>
            <person name="Freedman E."/>
            <person name="Gellesch M."/>
            <person name="Goldberg J."/>
            <person name="Griggs A."/>
            <person name="Gujja S."/>
            <person name="Heilman E.R."/>
            <person name="Heiman D.I."/>
            <person name="Hepburn T.A."/>
            <person name="Howarth C."/>
            <person name="Jen D."/>
            <person name="Larson L."/>
            <person name="Lewis B."/>
            <person name="Mehta T."/>
            <person name="Park D."/>
            <person name="Pearson M."/>
            <person name="Richards J."/>
            <person name="Roberts A."/>
            <person name="Saif S."/>
            <person name="Shea T.D."/>
            <person name="Shenoy N."/>
            <person name="Sisk P."/>
            <person name="Stolte C."/>
            <person name="Sykes S.N."/>
            <person name="Thomson T."/>
            <person name="Walk T."/>
            <person name="White J."/>
            <person name="Yandava C."/>
            <person name="Straight P."/>
            <person name="Clardy J."/>
            <person name="Hung D."/>
            <person name="Kolter R."/>
            <person name="Mekalanos J."/>
            <person name="Walker S."/>
            <person name="Walsh C.T."/>
            <person name="Wieland-Brown L.C."/>
            <person name="Haas B."/>
            <person name="Nusbaum C."/>
            <person name="Birren B."/>
        </authorList>
    </citation>
    <scope>NUCLEOTIDE SEQUENCE [LARGE SCALE GENOMIC DNA]</scope>
    <source>
        <strain evidence="3">DSM 40736 / JCM 4977 / BCRC 1201 / Tue 494</strain>
    </source>
</reference>
<name>D9WZW8_STRVT</name>
<dbReference type="Proteomes" id="UP000004184">
    <property type="component" value="Unassembled WGS sequence"/>
</dbReference>
<sequence>MRIPQLGNAQLDFAGPHPALPRPLEQRHPANLAVVREVVNRAALGGYHGRGNPREPAPLRARNTPG</sequence>
<dbReference type="EMBL" id="GG657757">
    <property type="protein sequence ID" value="EFL33327.1"/>
    <property type="molecule type" value="Genomic_DNA"/>
</dbReference>
<feature type="region of interest" description="Disordered" evidence="1">
    <location>
        <begin position="1"/>
        <end position="24"/>
    </location>
</feature>
<organism evidence="2 3">
    <name type="scientific">Streptomyces viridochromogenes (strain DSM 40736 / JCM 4977 / BCRC 1201 / Tue 494)</name>
    <dbReference type="NCBI Taxonomy" id="591159"/>
    <lineage>
        <taxon>Bacteria</taxon>
        <taxon>Bacillati</taxon>
        <taxon>Actinomycetota</taxon>
        <taxon>Actinomycetes</taxon>
        <taxon>Kitasatosporales</taxon>
        <taxon>Streptomycetaceae</taxon>
        <taxon>Streptomyces</taxon>
    </lineage>
</organism>
<evidence type="ECO:0000256" key="1">
    <source>
        <dbReference type="SAM" id="MobiDB-lite"/>
    </source>
</evidence>
<accession>D9WZW8</accession>
<gene>
    <name evidence="2" type="ORF">SSQG_03844</name>
</gene>
<protein>
    <submittedName>
        <fullName evidence="2">Predicted protein</fullName>
    </submittedName>
</protein>
<dbReference type="STRING" id="591159.SSQG_03844"/>
<evidence type="ECO:0000313" key="2">
    <source>
        <dbReference type="EMBL" id="EFL33327.1"/>
    </source>
</evidence>
<feature type="region of interest" description="Disordered" evidence="1">
    <location>
        <begin position="43"/>
        <end position="66"/>
    </location>
</feature>
<dbReference type="AlphaFoldDB" id="D9WZW8"/>